<dbReference type="GO" id="GO:0043168">
    <property type="term" value="F:anion binding"/>
    <property type="evidence" value="ECO:0007669"/>
    <property type="project" value="UniProtKB-ARBA"/>
</dbReference>
<evidence type="ECO:0000313" key="6">
    <source>
        <dbReference type="EMBL" id="MFC7189631.1"/>
    </source>
</evidence>
<dbReference type="InterPro" id="IPR013154">
    <property type="entry name" value="ADH-like_N"/>
</dbReference>
<dbReference type="GO" id="GO:0030554">
    <property type="term" value="F:adenyl nucleotide binding"/>
    <property type="evidence" value="ECO:0007669"/>
    <property type="project" value="UniProtKB-ARBA"/>
</dbReference>
<dbReference type="Pfam" id="PF08240">
    <property type="entry name" value="ADH_N"/>
    <property type="match status" value="1"/>
</dbReference>
<dbReference type="PANTHER" id="PTHR43401">
    <property type="entry name" value="L-THREONINE 3-DEHYDROGENASE"/>
    <property type="match status" value="1"/>
</dbReference>
<dbReference type="GO" id="GO:0044281">
    <property type="term" value="P:small molecule metabolic process"/>
    <property type="evidence" value="ECO:0007669"/>
    <property type="project" value="UniProtKB-ARBA"/>
</dbReference>
<dbReference type="GO" id="GO:0051262">
    <property type="term" value="P:protein tetramerization"/>
    <property type="evidence" value="ECO:0007669"/>
    <property type="project" value="UniProtKB-ARBA"/>
</dbReference>
<dbReference type="RefSeq" id="WP_264554847.1">
    <property type="nucleotide sequence ID" value="NZ_CP109979.1"/>
</dbReference>
<keyword evidence="1 4" id="KW-0479">Metal-binding</keyword>
<comment type="cofactor">
    <cofactor evidence="4">
        <name>Zn(2+)</name>
        <dbReference type="ChEBI" id="CHEBI:29105"/>
    </cofactor>
</comment>
<dbReference type="PROSITE" id="PS00059">
    <property type="entry name" value="ADH_ZINC"/>
    <property type="match status" value="1"/>
</dbReference>
<name>A0ABD5YQV1_9EURY</name>
<dbReference type="GeneID" id="76199192"/>
<proteinExistence type="inferred from homology"/>
<dbReference type="EMBL" id="JBHTAX010000001">
    <property type="protein sequence ID" value="MFC7189631.1"/>
    <property type="molecule type" value="Genomic_DNA"/>
</dbReference>
<dbReference type="Proteomes" id="UP001596417">
    <property type="component" value="Unassembled WGS sequence"/>
</dbReference>
<evidence type="ECO:0000256" key="3">
    <source>
        <dbReference type="ARBA" id="ARBA00023002"/>
    </source>
</evidence>
<feature type="domain" description="Enoyl reductase (ER)" evidence="5">
    <location>
        <begin position="7"/>
        <end position="337"/>
    </location>
</feature>
<comment type="similarity">
    <text evidence="4">Belongs to the zinc-containing alcohol dehydrogenase family.</text>
</comment>
<dbReference type="InterPro" id="IPR011032">
    <property type="entry name" value="GroES-like_sf"/>
</dbReference>
<evidence type="ECO:0000256" key="2">
    <source>
        <dbReference type="ARBA" id="ARBA00022833"/>
    </source>
</evidence>
<dbReference type="GO" id="GO:0016616">
    <property type="term" value="F:oxidoreductase activity, acting on the CH-OH group of donors, NAD or NADP as acceptor"/>
    <property type="evidence" value="ECO:0007669"/>
    <property type="project" value="UniProtKB-ARBA"/>
</dbReference>
<sequence>MKAAVLTDNCTLSVEERERPTPSDNEVLVQVKACGVCMTDYHMYHGTFPVSYPLIPGHESAGEIVAVGDAVSDVTVGDRVAINPSIPCNQCGQCINGKENLCENFTSIGGAADRIIDGAFAEYVSVPAGYIEPIGELAFEKAAFAEPLACCLHAIDQVGLNSGDTVVIIGAGPIGLLLVQSFRTNGAGTIIVSEPVDERRYLARDVGADFVVDPGETDLTETIDVLVERVDIAVEAVGLPETIETAQSLPSAGGTTLIFGVPPQDTTVEINPFDIYYDELELVGTFSLTPNSFVRAVTLLQRERIDPAALITDEYALEGLQDAFDQMEDKAGLKKVIYPSDSD</sequence>
<evidence type="ECO:0000259" key="5">
    <source>
        <dbReference type="SMART" id="SM00829"/>
    </source>
</evidence>
<keyword evidence="7" id="KW-1185">Reference proteome</keyword>
<reference evidence="6 7" key="1">
    <citation type="journal article" date="2019" name="Int. J. Syst. Evol. Microbiol.">
        <title>The Global Catalogue of Microorganisms (GCM) 10K type strain sequencing project: providing services to taxonomists for standard genome sequencing and annotation.</title>
        <authorList>
            <consortium name="The Broad Institute Genomics Platform"/>
            <consortium name="The Broad Institute Genome Sequencing Center for Infectious Disease"/>
            <person name="Wu L."/>
            <person name="Ma J."/>
        </authorList>
    </citation>
    <scope>NUCLEOTIDE SEQUENCE [LARGE SCALE GENOMIC DNA]</scope>
    <source>
        <strain evidence="6 7">RDMS1</strain>
    </source>
</reference>
<dbReference type="AlphaFoldDB" id="A0ABD5YQV1"/>
<organism evidence="6 7">
    <name type="scientific">Halocatena marina</name>
    <dbReference type="NCBI Taxonomy" id="2934937"/>
    <lineage>
        <taxon>Archaea</taxon>
        <taxon>Methanobacteriati</taxon>
        <taxon>Methanobacteriota</taxon>
        <taxon>Stenosarchaea group</taxon>
        <taxon>Halobacteria</taxon>
        <taxon>Halobacteriales</taxon>
        <taxon>Natronomonadaceae</taxon>
        <taxon>Halocatena</taxon>
    </lineage>
</organism>
<accession>A0ABD5YQV1</accession>
<dbReference type="InterPro" id="IPR020843">
    <property type="entry name" value="ER"/>
</dbReference>
<dbReference type="SUPFAM" id="SSF50129">
    <property type="entry name" value="GroES-like"/>
    <property type="match status" value="1"/>
</dbReference>
<dbReference type="SUPFAM" id="SSF51735">
    <property type="entry name" value="NAD(P)-binding Rossmann-fold domains"/>
    <property type="match status" value="1"/>
</dbReference>
<dbReference type="SMART" id="SM00829">
    <property type="entry name" value="PKS_ER"/>
    <property type="match status" value="1"/>
</dbReference>
<dbReference type="InterPro" id="IPR050129">
    <property type="entry name" value="Zn_alcohol_dh"/>
</dbReference>
<dbReference type="InterPro" id="IPR013149">
    <property type="entry name" value="ADH-like_C"/>
</dbReference>
<dbReference type="Gene3D" id="3.40.50.720">
    <property type="entry name" value="NAD(P)-binding Rossmann-like Domain"/>
    <property type="match status" value="1"/>
</dbReference>
<dbReference type="Pfam" id="PF00107">
    <property type="entry name" value="ADH_zinc_N"/>
    <property type="match status" value="1"/>
</dbReference>
<keyword evidence="2 4" id="KW-0862">Zinc</keyword>
<gene>
    <name evidence="6" type="ORF">ACFQL7_07015</name>
</gene>
<dbReference type="PANTHER" id="PTHR43401:SF2">
    <property type="entry name" value="L-THREONINE 3-DEHYDROGENASE"/>
    <property type="match status" value="1"/>
</dbReference>
<dbReference type="InterPro" id="IPR036291">
    <property type="entry name" value="NAD(P)-bd_dom_sf"/>
</dbReference>
<keyword evidence="3" id="KW-0560">Oxidoreductase</keyword>
<dbReference type="GO" id="GO:0046872">
    <property type="term" value="F:metal ion binding"/>
    <property type="evidence" value="ECO:0007669"/>
    <property type="project" value="UniProtKB-KW"/>
</dbReference>
<dbReference type="CDD" id="cd08234">
    <property type="entry name" value="threonine_DH_like"/>
    <property type="match status" value="1"/>
</dbReference>
<dbReference type="Gene3D" id="3.90.180.10">
    <property type="entry name" value="Medium-chain alcohol dehydrogenases, catalytic domain"/>
    <property type="match status" value="1"/>
</dbReference>
<evidence type="ECO:0000256" key="1">
    <source>
        <dbReference type="ARBA" id="ARBA00022723"/>
    </source>
</evidence>
<comment type="caution">
    <text evidence="6">The sequence shown here is derived from an EMBL/GenBank/DDBJ whole genome shotgun (WGS) entry which is preliminary data.</text>
</comment>
<evidence type="ECO:0000256" key="4">
    <source>
        <dbReference type="RuleBase" id="RU361277"/>
    </source>
</evidence>
<dbReference type="InterPro" id="IPR002328">
    <property type="entry name" value="ADH_Zn_CS"/>
</dbReference>
<evidence type="ECO:0000313" key="7">
    <source>
        <dbReference type="Proteomes" id="UP001596417"/>
    </source>
</evidence>
<protein>
    <submittedName>
        <fullName evidence="6">Zinc-dependent alcohol dehydrogenase family protein</fullName>
    </submittedName>
</protein>